<reference evidence="2 3" key="1">
    <citation type="submission" date="2020-03" db="EMBL/GenBank/DDBJ databases">
        <title>Salinimicrobium sp. nov, isolated from SCS.</title>
        <authorList>
            <person name="Cao W.R."/>
        </authorList>
    </citation>
    <scope>NUCLEOTIDE SEQUENCE [LARGE SCALE GENOMIC DNA]</scope>
    <source>
        <strain evidence="3">J15B91</strain>
    </source>
</reference>
<feature type="compositionally biased region" description="Basic residues" evidence="1">
    <location>
        <begin position="1"/>
        <end position="14"/>
    </location>
</feature>
<protein>
    <recommendedName>
        <fullName evidence="4">Phage protein</fullName>
    </recommendedName>
</protein>
<evidence type="ECO:0000256" key="1">
    <source>
        <dbReference type="SAM" id="MobiDB-lite"/>
    </source>
</evidence>
<keyword evidence="3" id="KW-1185">Reference proteome</keyword>
<proteinExistence type="predicted"/>
<feature type="region of interest" description="Disordered" evidence="1">
    <location>
        <begin position="1"/>
        <end position="20"/>
    </location>
</feature>
<evidence type="ECO:0008006" key="4">
    <source>
        <dbReference type="Google" id="ProtNLM"/>
    </source>
</evidence>
<gene>
    <name evidence="2" type="ORF">HC175_11460</name>
</gene>
<evidence type="ECO:0000313" key="3">
    <source>
        <dbReference type="Proteomes" id="UP000703674"/>
    </source>
</evidence>
<comment type="caution">
    <text evidence="2">The sequence shown here is derived from an EMBL/GenBank/DDBJ whole genome shotgun (WGS) entry which is preliminary data.</text>
</comment>
<evidence type="ECO:0000313" key="2">
    <source>
        <dbReference type="EMBL" id="NJW53538.1"/>
    </source>
</evidence>
<dbReference type="EMBL" id="JAAVJR010000006">
    <property type="protein sequence ID" value="NJW53538.1"/>
    <property type="molecule type" value="Genomic_DNA"/>
</dbReference>
<sequence length="61" mass="7399">MNRIHHQTIQQRKKTKDEKKELKRLGLKEFYFGKNKSTMIMAVNYKEAAALYQTNRKKNNR</sequence>
<organism evidence="2 3">
    <name type="scientific">Salinimicrobium oceani</name>
    <dbReference type="NCBI Taxonomy" id="2722702"/>
    <lineage>
        <taxon>Bacteria</taxon>
        <taxon>Pseudomonadati</taxon>
        <taxon>Bacteroidota</taxon>
        <taxon>Flavobacteriia</taxon>
        <taxon>Flavobacteriales</taxon>
        <taxon>Flavobacteriaceae</taxon>
        <taxon>Salinimicrobium</taxon>
    </lineage>
</organism>
<name>A0ABX1CZ42_9FLAO</name>
<accession>A0ABX1CZ42</accession>
<dbReference type="Proteomes" id="UP000703674">
    <property type="component" value="Unassembled WGS sequence"/>
</dbReference>